<sequence>MVAICSALLNKGFCPDISTCQKRHDLPICQDCGIVCPDDKAFQMHLKGKRHRRQLAGQTTLLICPLCRIHLVGQNAWAQHIQTKKHRRLMKQQAILSQVQPVEAGEDVKAHEFCALCQTYVHVDAWAKHPNTKMHRRKLTFGAFEAALDEAAKDKHGITVSPTEINFQVLQPAEAKVGVSLQVEAQGTVPLATVTLVEAKLSSSATRRATPFTIEIVGAERRVVYGRGLKLKLIFRQGSIGAYHDRIEIVFRDTKLNQQFVIARAIKAIVGDPAEYAALQPKAPFVPRKRLVRDPETDVVPGDPPPALNSIKYVVKLDQYPIPPSVSRTLTHTSSLQNIIRQFRASVLPQALDGSTYGRYYKVLLWAEEHRSERDLEIYDISSTILSRSGSYYYLDVPGLAEKRPSVLVGDRIFIQPAGSDVDKGKWFEGCVHVVRRESVGMKLNRAFADAYTPQRLYRARFKLNRVSCSPTASAFPPGQQRIPTTDHVRGRLYNKLIAQNAAQLHAVASIVNLPLGWLTFILFGPPGTGKTVTTVEAILQILLANPKARVFACAPSNSAADLIAQRLKTLTPNEMFRFYAPSRHKNEVPGDLLPYAAINGDGHFTAPPVSRLKQYRVIVSTCVSASFAYGVGMPRGHFTHIFVDEAGQATEPEVMIVIKTMADNNTNVILSGDPRQLGPIIRSPVARELGLEKSYLERVMENPAYDEQRGHGLTVVKLVQNFRSHDAILRFPNERFYGGDLRPCGDRKVINAYIGSSFLPNARFPIIFHASTGKDDREMSSPSFFNAVEAMIIKKYVEDLKANRVVRVADSEIGVITPYHAQSRRIRMILKAVADEVKVGSVEEFQGQERRVILISTVRSSRDFVSFDLRHTLGFVANPRRLNVAVTRAKSLLIIVGDPTVLSLDPLWRSFLNYIYTNGGWKGEAPNWDTDAPVHEDAKYDEEVRELGLADMNRLARRLESVTLEEAADSDDADDADELALVKSDQSETPAVLRPVNFVKIEYRSSYSSDQERLQADGDPPTPGLEGAHWSGIVLGSEQFRSPCYTQHRTSSMGFQGIKYTSIDEIRDVYSQLGQTFKSGATWFLPYRRRQLLQLARLVQDNIAFIEDAYIADLGKPRQECTAVELVPLIQSCLYAAEHLEEWSQPERPKLEEWRRSWDAAICHVPKGLGPGTVRFTCP</sequence>
<comment type="caution">
    <text evidence="1">The sequence shown here is derived from an EMBL/GenBank/DDBJ whole genome shotgun (WGS) entry which is preliminary data.</text>
</comment>
<accession>A0ACC1T7X0</accession>
<dbReference type="Proteomes" id="UP001148662">
    <property type="component" value="Unassembled WGS sequence"/>
</dbReference>
<dbReference type="EMBL" id="JANHOG010000334">
    <property type="protein sequence ID" value="KAJ3555412.1"/>
    <property type="molecule type" value="Genomic_DNA"/>
</dbReference>
<evidence type="ECO:0000313" key="2">
    <source>
        <dbReference type="Proteomes" id="UP001148662"/>
    </source>
</evidence>
<evidence type="ECO:0000313" key="1">
    <source>
        <dbReference type="EMBL" id="KAJ3555412.1"/>
    </source>
</evidence>
<reference evidence="1" key="1">
    <citation type="submission" date="2022-07" db="EMBL/GenBank/DDBJ databases">
        <title>Genome Sequence of Phlebia brevispora.</title>
        <authorList>
            <person name="Buettner E."/>
        </authorList>
    </citation>
    <scope>NUCLEOTIDE SEQUENCE</scope>
    <source>
        <strain evidence="1">MPL23</strain>
    </source>
</reference>
<organism evidence="1 2">
    <name type="scientific">Phlebia brevispora</name>
    <dbReference type="NCBI Taxonomy" id="194682"/>
    <lineage>
        <taxon>Eukaryota</taxon>
        <taxon>Fungi</taxon>
        <taxon>Dikarya</taxon>
        <taxon>Basidiomycota</taxon>
        <taxon>Agaricomycotina</taxon>
        <taxon>Agaricomycetes</taxon>
        <taxon>Polyporales</taxon>
        <taxon>Meruliaceae</taxon>
        <taxon>Phlebia</taxon>
    </lineage>
</organism>
<proteinExistence type="predicted"/>
<protein>
    <submittedName>
        <fullName evidence="1">Uncharacterized protein</fullName>
    </submittedName>
</protein>
<gene>
    <name evidence="1" type="ORF">NM688_g2589</name>
</gene>
<name>A0ACC1T7X0_9APHY</name>
<keyword evidence="2" id="KW-1185">Reference proteome</keyword>